<name>A0A4U5PBV1_STECR</name>
<evidence type="ECO:0000313" key="2">
    <source>
        <dbReference type="Proteomes" id="UP000298663"/>
    </source>
</evidence>
<comment type="caution">
    <text evidence="1">The sequence shown here is derived from an EMBL/GenBank/DDBJ whole genome shotgun (WGS) entry which is preliminary data.</text>
</comment>
<gene>
    <name evidence="1" type="ORF">L596_008148</name>
</gene>
<evidence type="ECO:0000313" key="1">
    <source>
        <dbReference type="EMBL" id="TKR93746.1"/>
    </source>
</evidence>
<protein>
    <submittedName>
        <fullName evidence="1">Uncharacterized protein</fullName>
    </submittedName>
</protein>
<dbReference type="AlphaFoldDB" id="A0A4U5PBV1"/>
<reference evidence="1 2" key="2">
    <citation type="journal article" date="2019" name="G3 (Bethesda)">
        <title>Hybrid Assembly of the Genome of the Entomopathogenic Nematode Steinernema carpocapsae Identifies the X-Chromosome.</title>
        <authorList>
            <person name="Serra L."/>
            <person name="Macchietto M."/>
            <person name="Macias-Munoz A."/>
            <person name="McGill C.J."/>
            <person name="Rodriguez I.M."/>
            <person name="Rodriguez B."/>
            <person name="Murad R."/>
            <person name="Mortazavi A."/>
        </authorList>
    </citation>
    <scope>NUCLEOTIDE SEQUENCE [LARGE SCALE GENOMIC DNA]</scope>
    <source>
        <strain evidence="1 2">ALL</strain>
    </source>
</reference>
<keyword evidence="2" id="KW-1185">Reference proteome</keyword>
<proteinExistence type="predicted"/>
<accession>A0A4U5PBV1</accession>
<dbReference type="Proteomes" id="UP000298663">
    <property type="component" value="Unassembled WGS sequence"/>
</dbReference>
<reference evidence="1 2" key="1">
    <citation type="journal article" date="2015" name="Genome Biol.">
        <title>Comparative genomics of Steinernema reveals deeply conserved gene regulatory networks.</title>
        <authorList>
            <person name="Dillman A.R."/>
            <person name="Macchietto M."/>
            <person name="Porter C.F."/>
            <person name="Rogers A."/>
            <person name="Williams B."/>
            <person name="Antoshechkin I."/>
            <person name="Lee M.M."/>
            <person name="Goodwin Z."/>
            <person name="Lu X."/>
            <person name="Lewis E.E."/>
            <person name="Goodrich-Blair H."/>
            <person name="Stock S.P."/>
            <person name="Adams B.J."/>
            <person name="Sternberg P.W."/>
            <person name="Mortazavi A."/>
        </authorList>
    </citation>
    <scope>NUCLEOTIDE SEQUENCE [LARGE SCALE GENOMIC DNA]</scope>
    <source>
        <strain evidence="1 2">ALL</strain>
    </source>
</reference>
<dbReference type="EMBL" id="AZBU02000002">
    <property type="protein sequence ID" value="TKR93746.1"/>
    <property type="molecule type" value="Genomic_DNA"/>
</dbReference>
<sequence>MLNNSSCAFDKSQQWIRSSNEIVVTKTRHSSLFPWLDLFYYTRINVLRVKFLESSRIWGPTLTIAKT</sequence>
<organism evidence="1 2">
    <name type="scientific">Steinernema carpocapsae</name>
    <name type="common">Entomopathogenic nematode</name>
    <dbReference type="NCBI Taxonomy" id="34508"/>
    <lineage>
        <taxon>Eukaryota</taxon>
        <taxon>Metazoa</taxon>
        <taxon>Ecdysozoa</taxon>
        <taxon>Nematoda</taxon>
        <taxon>Chromadorea</taxon>
        <taxon>Rhabditida</taxon>
        <taxon>Tylenchina</taxon>
        <taxon>Panagrolaimomorpha</taxon>
        <taxon>Strongyloidoidea</taxon>
        <taxon>Steinernematidae</taxon>
        <taxon>Steinernema</taxon>
    </lineage>
</organism>